<evidence type="ECO:0000259" key="1">
    <source>
        <dbReference type="Pfam" id="PF13228"/>
    </source>
</evidence>
<comment type="caution">
    <text evidence="2">The sequence shown here is derived from an EMBL/GenBank/DDBJ whole genome shotgun (WGS) entry which is preliminary data.</text>
</comment>
<dbReference type="Proteomes" id="UP001208567">
    <property type="component" value="Unassembled WGS sequence"/>
</dbReference>
<dbReference type="InterPro" id="IPR025117">
    <property type="entry name" value="DUF4037"/>
</dbReference>
<reference evidence="2 3" key="1">
    <citation type="journal article" date="2024" name="Int. J. Syst. Evol. Microbiol.">
        <title>Clostridium omnivorum sp. nov., isolated from anoxic soil under the treatment of reductive soil disinfestation.</title>
        <authorList>
            <person name="Ueki A."/>
            <person name="Tonouchi A."/>
            <person name="Kaku N."/>
            <person name="Honma S."/>
            <person name="Ueki K."/>
        </authorList>
    </citation>
    <scope>NUCLEOTIDE SEQUENCE [LARGE SCALE GENOMIC DNA]</scope>
    <source>
        <strain evidence="2 3">E14</strain>
    </source>
</reference>
<dbReference type="Pfam" id="PF13228">
    <property type="entry name" value="DUF4037"/>
    <property type="match status" value="1"/>
</dbReference>
<accession>A0ABQ5NBL7</accession>
<name>A0ABQ5NBL7_9CLOT</name>
<gene>
    <name evidence="2" type="ORF">bsdE14_40380</name>
</gene>
<proteinExistence type="predicted"/>
<protein>
    <recommendedName>
        <fullName evidence="1">DUF4037 domain-containing protein</fullName>
    </recommendedName>
</protein>
<evidence type="ECO:0000313" key="2">
    <source>
        <dbReference type="EMBL" id="GLC32628.1"/>
    </source>
</evidence>
<feature type="domain" description="DUF4037" evidence="1">
    <location>
        <begin position="132"/>
        <end position="217"/>
    </location>
</feature>
<keyword evidence="3" id="KW-1185">Reference proteome</keyword>
<sequence>MTMKSEIILKHLINNISNIEEIQSIGISGIIEPIPKAGEGDIDIFIYCDEIPKLDVRKTIVNQMGDLLQEVRINVFEGGHWGSGDFALINGVETWLMYFTVGGTLNDIQSILNGNCPDRLDNYYYPVGRCAMLKDINVLYDKNDFLCSLKKRLADYPDELSNQLAKHHLAELEDIEDLERAVARKDVLFYHFALDLAMDHYFQALFAINKRYFPSRKRTLQFIGSFHTKPRDCEEHLLEVIRLGASSESINASYELWSKLITELRYLYQRKIDI</sequence>
<evidence type="ECO:0000313" key="3">
    <source>
        <dbReference type="Proteomes" id="UP001208567"/>
    </source>
</evidence>
<organism evidence="2 3">
    <name type="scientific">Clostridium omnivorum</name>
    <dbReference type="NCBI Taxonomy" id="1604902"/>
    <lineage>
        <taxon>Bacteria</taxon>
        <taxon>Bacillati</taxon>
        <taxon>Bacillota</taxon>
        <taxon>Clostridia</taxon>
        <taxon>Eubacteriales</taxon>
        <taxon>Clostridiaceae</taxon>
        <taxon>Clostridium</taxon>
    </lineage>
</organism>
<dbReference type="EMBL" id="BRXR01000001">
    <property type="protein sequence ID" value="GLC32628.1"/>
    <property type="molecule type" value="Genomic_DNA"/>
</dbReference>
<dbReference type="RefSeq" id="WP_264851937.1">
    <property type="nucleotide sequence ID" value="NZ_BRXR01000001.1"/>
</dbReference>